<dbReference type="Proteomes" id="UP000886998">
    <property type="component" value="Unassembled WGS sequence"/>
</dbReference>
<dbReference type="AlphaFoldDB" id="A0A8X6K471"/>
<sequence>MDNCGFLSNTCSRAPTAPGGRDKTFINSSQASEGPGGESEAWRTADRGSPATHPSSVCHPVDGVMASRVATGEGEWGKGSRQVRSLTSEKGLALVSRSLWTSIIISEAPIVTGTGLRDRTPYSRWGGRWKVLLPNQWGFGVPEDEHETNKNWHGPGESDCLIKTKHCDGRRAVLTQCDFCPVL</sequence>
<organism evidence="2 3">
    <name type="scientific">Trichonephila inaurata madagascariensis</name>
    <dbReference type="NCBI Taxonomy" id="2747483"/>
    <lineage>
        <taxon>Eukaryota</taxon>
        <taxon>Metazoa</taxon>
        <taxon>Ecdysozoa</taxon>
        <taxon>Arthropoda</taxon>
        <taxon>Chelicerata</taxon>
        <taxon>Arachnida</taxon>
        <taxon>Araneae</taxon>
        <taxon>Araneomorphae</taxon>
        <taxon>Entelegynae</taxon>
        <taxon>Araneoidea</taxon>
        <taxon>Nephilidae</taxon>
        <taxon>Trichonephila</taxon>
        <taxon>Trichonephila inaurata</taxon>
    </lineage>
</organism>
<evidence type="ECO:0000256" key="1">
    <source>
        <dbReference type="SAM" id="MobiDB-lite"/>
    </source>
</evidence>
<name>A0A8X6K471_9ARAC</name>
<reference evidence="2" key="1">
    <citation type="submission" date="2020-08" db="EMBL/GenBank/DDBJ databases">
        <title>Multicomponent nature underlies the extraordinary mechanical properties of spider dragline silk.</title>
        <authorList>
            <person name="Kono N."/>
            <person name="Nakamura H."/>
            <person name="Mori M."/>
            <person name="Yoshida Y."/>
            <person name="Ohtoshi R."/>
            <person name="Malay A.D."/>
            <person name="Moran D.A.P."/>
            <person name="Tomita M."/>
            <person name="Numata K."/>
            <person name="Arakawa K."/>
        </authorList>
    </citation>
    <scope>NUCLEOTIDE SEQUENCE</scope>
</reference>
<accession>A0A8X6K471</accession>
<keyword evidence="3" id="KW-1185">Reference proteome</keyword>
<evidence type="ECO:0000313" key="2">
    <source>
        <dbReference type="EMBL" id="GFS64339.1"/>
    </source>
</evidence>
<dbReference type="OrthoDB" id="7417946at2759"/>
<dbReference type="EMBL" id="BMAV01028027">
    <property type="protein sequence ID" value="GFS64339.1"/>
    <property type="molecule type" value="Genomic_DNA"/>
</dbReference>
<gene>
    <name evidence="2" type="ORF">TNIN_430261</name>
</gene>
<feature type="region of interest" description="Disordered" evidence="1">
    <location>
        <begin position="13"/>
        <end position="60"/>
    </location>
</feature>
<comment type="caution">
    <text evidence="2">The sequence shown here is derived from an EMBL/GenBank/DDBJ whole genome shotgun (WGS) entry which is preliminary data.</text>
</comment>
<evidence type="ECO:0000313" key="3">
    <source>
        <dbReference type="Proteomes" id="UP000886998"/>
    </source>
</evidence>
<protein>
    <submittedName>
        <fullName evidence="2">Uncharacterized protein</fullName>
    </submittedName>
</protein>
<proteinExistence type="predicted"/>